<proteinExistence type="predicted"/>
<dbReference type="AlphaFoldDB" id="A0AAN9EMA2"/>
<evidence type="ECO:0000313" key="2">
    <source>
        <dbReference type="Proteomes" id="UP001372338"/>
    </source>
</evidence>
<protein>
    <submittedName>
        <fullName evidence="1">Uncharacterized protein</fullName>
    </submittedName>
</protein>
<dbReference type="EMBL" id="JAYWIO010000006">
    <property type="protein sequence ID" value="KAK7257355.1"/>
    <property type="molecule type" value="Genomic_DNA"/>
</dbReference>
<dbReference type="Proteomes" id="UP001372338">
    <property type="component" value="Unassembled WGS sequence"/>
</dbReference>
<evidence type="ECO:0000313" key="1">
    <source>
        <dbReference type="EMBL" id="KAK7257355.1"/>
    </source>
</evidence>
<gene>
    <name evidence="1" type="ORF">RIF29_31270</name>
</gene>
<name>A0AAN9EMA2_CROPI</name>
<comment type="caution">
    <text evidence="1">The sequence shown here is derived from an EMBL/GenBank/DDBJ whole genome shotgun (WGS) entry which is preliminary data.</text>
</comment>
<sequence>MHGRIFPLHLVHKRKFISNFLCVSIESFLCNKKTNLFLIPKEKILLTEKSDILHDKQKRKLRKCLLVTNSTLHHFFFP</sequence>
<keyword evidence="2" id="KW-1185">Reference proteome</keyword>
<reference evidence="1 2" key="1">
    <citation type="submission" date="2024-01" db="EMBL/GenBank/DDBJ databases">
        <title>The genomes of 5 underutilized Papilionoideae crops provide insights into root nodulation and disease resistanc.</title>
        <authorList>
            <person name="Yuan L."/>
        </authorList>
    </citation>
    <scope>NUCLEOTIDE SEQUENCE [LARGE SCALE GENOMIC DNA]</scope>
    <source>
        <strain evidence="1">ZHUSHIDOU_FW_LH</strain>
        <tissue evidence="1">Leaf</tissue>
    </source>
</reference>
<accession>A0AAN9EMA2</accession>
<organism evidence="1 2">
    <name type="scientific">Crotalaria pallida</name>
    <name type="common">Smooth rattlebox</name>
    <name type="synonym">Crotalaria striata</name>
    <dbReference type="NCBI Taxonomy" id="3830"/>
    <lineage>
        <taxon>Eukaryota</taxon>
        <taxon>Viridiplantae</taxon>
        <taxon>Streptophyta</taxon>
        <taxon>Embryophyta</taxon>
        <taxon>Tracheophyta</taxon>
        <taxon>Spermatophyta</taxon>
        <taxon>Magnoliopsida</taxon>
        <taxon>eudicotyledons</taxon>
        <taxon>Gunneridae</taxon>
        <taxon>Pentapetalae</taxon>
        <taxon>rosids</taxon>
        <taxon>fabids</taxon>
        <taxon>Fabales</taxon>
        <taxon>Fabaceae</taxon>
        <taxon>Papilionoideae</taxon>
        <taxon>50 kb inversion clade</taxon>
        <taxon>genistoids sensu lato</taxon>
        <taxon>core genistoids</taxon>
        <taxon>Crotalarieae</taxon>
        <taxon>Crotalaria</taxon>
    </lineage>
</organism>